<dbReference type="RefSeq" id="WP_264944175.1">
    <property type="nucleotide sequence ID" value="NZ_JAPDRA010000004.1"/>
</dbReference>
<feature type="transmembrane region" description="Helical" evidence="1">
    <location>
        <begin position="45"/>
        <end position="65"/>
    </location>
</feature>
<protein>
    <submittedName>
        <fullName evidence="2">Uncharacterized protein</fullName>
    </submittedName>
</protein>
<proteinExistence type="predicted"/>
<dbReference type="EMBL" id="JBHTJG010000004">
    <property type="protein sequence ID" value="MFD0946736.1"/>
    <property type="molecule type" value="Genomic_DNA"/>
</dbReference>
<feature type="transmembrane region" description="Helical" evidence="1">
    <location>
        <begin position="77"/>
        <end position="98"/>
    </location>
</feature>
<reference evidence="3" key="1">
    <citation type="journal article" date="2019" name="Int. J. Syst. Evol. Microbiol.">
        <title>The Global Catalogue of Microorganisms (GCM) 10K type strain sequencing project: providing services to taxonomists for standard genome sequencing and annotation.</title>
        <authorList>
            <consortium name="The Broad Institute Genomics Platform"/>
            <consortium name="The Broad Institute Genome Sequencing Center for Infectious Disease"/>
            <person name="Wu L."/>
            <person name="Ma J."/>
        </authorList>
    </citation>
    <scope>NUCLEOTIDE SEQUENCE [LARGE SCALE GENOMIC DNA]</scope>
    <source>
        <strain evidence="3">CCUG 62982</strain>
    </source>
</reference>
<gene>
    <name evidence="2" type="ORF">ACFQ1E_10340</name>
</gene>
<keyword evidence="1" id="KW-0472">Membrane</keyword>
<sequence>MRSATPAARRYLRRFFPVMLAYCGALFFSTWAIRAWEPQGATLVALAVLPALPILGVLLVIGLYIHEEADEYLRRRAVSGMMVGLGTMLSFFTVWGFLEDAGVVGHIPAYWTFVVWCVGWGVAEIAQSLRDRRELAGGGR</sequence>
<comment type="caution">
    <text evidence="2">The sequence shown here is derived from an EMBL/GenBank/DDBJ whole genome shotgun (WGS) entry which is preliminary data.</text>
</comment>
<feature type="transmembrane region" description="Helical" evidence="1">
    <location>
        <begin position="12"/>
        <end position="33"/>
    </location>
</feature>
<keyword evidence="1" id="KW-0812">Transmembrane</keyword>
<evidence type="ECO:0000313" key="3">
    <source>
        <dbReference type="Proteomes" id="UP001596977"/>
    </source>
</evidence>
<keyword evidence="1" id="KW-1133">Transmembrane helix</keyword>
<organism evidence="2 3">
    <name type="scientific">Sphingomonas canadensis</name>
    <dbReference type="NCBI Taxonomy" id="1219257"/>
    <lineage>
        <taxon>Bacteria</taxon>
        <taxon>Pseudomonadati</taxon>
        <taxon>Pseudomonadota</taxon>
        <taxon>Alphaproteobacteria</taxon>
        <taxon>Sphingomonadales</taxon>
        <taxon>Sphingomonadaceae</taxon>
        <taxon>Sphingomonas</taxon>
    </lineage>
</organism>
<evidence type="ECO:0000313" key="2">
    <source>
        <dbReference type="EMBL" id="MFD0946736.1"/>
    </source>
</evidence>
<feature type="transmembrane region" description="Helical" evidence="1">
    <location>
        <begin position="104"/>
        <end position="123"/>
    </location>
</feature>
<evidence type="ECO:0000256" key="1">
    <source>
        <dbReference type="SAM" id="Phobius"/>
    </source>
</evidence>
<accession>A0ABW3H5G0</accession>
<keyword evidence="3" id="KW-1185">Reference proteome</keyword>
<name>A0ABW3H5G0_9SPHN</name>
<dbReference type="Proteomes" id="UP001596977">
    <property type="component" value="Unassembled WGS sequence"/>
</dbReference>